<dbReference type="AlphaFoldDB" id="A0A0E2BG23"/>
<dbReference type="EMBL" id="AHON02000042">
    <property type="protein sequence ID" value="EKO33871.1"/>
    <property type="molecule type" value="Genomic_DNA"/>
</dbReference>
<dbReference type="RefSeq" id="WP_004484726.1">
    <property type="nucleotide sequence ID" value="NZ_AHON02000042.1"/>
</dbReference>
<proteinExistence type="predicted"/>
<protein>
    <submittedName>
        <fullName evidence="1">Uncharacterized protein</fullName>
    </submittedName>
</protein>
<reference evidence="1" key="1">
    <citation type="submission" date="2012-10" db="EMBL/GenBank/DDBJ databases">
        <authorList>
            <person name="Harkins D.M."/>
            <person name="Durkin A.S."/>
            <person name="Brinkac L.M."/>
            <person name="Haft D.H."/>
            <person name="Selengut J.D."/>
            <person name="Sanka R."/>
            <person name="DePew J."/>
            <person name="Purushe J."/>
            <person name="Matthias M.A."/>
            <person name="Vinetz J.M."/>
            <person name="Sutton G.G."/>
            <person name="Nierman W.C."/>
            <person name="Fouts D.E."/>
        </authorList>
    </citation>
    <scope>NUCLEOTIDE SEQUENCE [LARGE SCALE GENOMIC DNA]</scope>
    <source>
        <strain evidence="1">MOR084</strain>
    </source>
</reference>
<organism evidence="1 2">
    <name type="scientific">Leptospira santarosai str. MOR084</name>
    <dbReference type="NCBI Taxonomy" id="1049984"/>
    <lineage>
        <taxon>Bacteria</taxon>
        <taxon>Pseudomonadati</taxon>
        <taxon>Spirochaetota</taxon>
        <taxon>Spirochaetia</taxon>
        <taxon>Leptospirales</taxon>
        <taxon>Leptospiraceae</taxon>
        <taxon>Leptospira</taxon>
    </lineage>
</organism>
<gene>
    <name evidence="1" type="ORF">LEP1GSC179_2129</name>
</gene>
<evidence type="ECO:0000313" key="1">
    <source>
        <dbReference type="EMBL" id="EKO33871.1"/>
    </source>
</evidence>
<comment type="caution">
    <text evidence="1">The sequence shown here is derived from an EMBL/GenBank/DDBJ whole genome shotgun (WGS) entry which is preliminary data.</text>
</comment>
<dbReference type="Proteomes" id="UP000006329">
    <property type="component" value="Unassembled WGS sequence"/>
</dbReference>
<evidence type="ECO:0000313" key="2">
    <source>
        <dbReference type="Proteomes" id="UP000006329"/>
    </source>
</evidence>
<accession>A0A0E2BG23</accession>
<sequence length="90" mass="10442">MRFVYGVRGSDFVGVPTYFVFTKKNSYVEPSYFGGVLKFFQTKRSALVKNPLKQSPSRDFKNSTTFQNENHLRYFLSAVLKVKRGIFSLK</sequence>
<keyword evidence="2" id="KW-1185">Reference proteome</keyword>
<name>A0A0E2BG23_9LEPT</name>